<dbReference type="OrthoDB" id="24041at2"/>
<keyword evidence="1" id="KW-0436">Ligase</keyword>
<evidence type="ECO:0000256" key="4">
    <source>
        <dbReference type="PROSITE-ProRule" id="PRU00409"/>
    </source>
</evidence>
<dbReference type="Proteomes" id="UP000199623">
    <property type="component" value="Unassembled WGS sequence"/>
</dbReference>
<dbReference type="SUPFAM" id="SSF56059">
    <property type="entry name" value="Glutathione synthetase ATP-binding domain-like"/>
    <property type="match status" value="1"/>
</dbReference>
<dbReference type="STRING" id="200378.SAMN05216553_12439"/>
<dbReference type="Pfam" id="PF13535">
    <property type="entry name" value="ATP-grasp_4"/>
    <property type="match status" value="1"/>
</dbReference>
<evidence type="ECO:0000256" key="2">
    <source>
        <dbReference type="ARBA" id="ARBA00022741"/>
    </source>
</evidence>
<keyword evidence="7" id="KW-1185">Reference proteome</keyword>
<proteinExistence type="predicted"/>
<organism evidence="6 7">
    <name type="scientific">Lentzea fradiae</name>
    <dbReference type="NCBI Taxonomy" id="200378"/>
    <lineage>
        <taxon>Bacteria</taxon>
        <taxon>Bacillati</taxon>
        <taxon>Actinomycetota</taxon>
        <taxon>Actinomycetes</taxon>
        <taxon>Pseudonocardiales</taxon>
        <taxon>Pseudonocardiaceae</taxon>
        <taxon>Lentzea</taxon>
    </lineage>
</organism>
<dbReference type="EMBL" id="FNCC01000024">
    <property type="protein sequence ID" value="SDH48801.1"/>
    <property type="molecule type" value="Genomic_DNA"/>
</dbReference>
<dbReference type="GO" id="GO:0005524">
    <property type="term" value="F:ATP binding"/>
    <property type="evidence" value="ECO:0007669"/>
    <property type="project" value="UniProtKB-UniRule"/>
</dbReference>
<dbReference type="InterPro" id="IPR011761">
    <property type="entry name" value="ATP-grasp"/>
</dbReference>
<dbReference type="Pfam" id="PF18603">
    <property type="entry name" value="LAL_C2"/>
    <property type="match status" value="1"/>
</dbReference>
<reference evidence="7" key="1">
    <citation type="submission" date="2016-10" db="EMBL/GenBank/DDBJ databases">
        <authorList>
            <person name="Varghese N."/>
            <person name="Submissions S."/>
        </authorList>
    </citation>
    <scope>NUCLEOTIDE SEQUENCE [LARGE SCALE GENOMIC DNA]</scope>
    <source>
        <strain evidence="7">CGMCC 4.3506</strain>
    </source>
</reference>
<keyword evidence="3 4" id="KW-0067">ATP-binding</keyword>
<dbReference type="InterPro" id="IPR040570">
    <property type="entry name" value="LAL_C2"/>
</dbReference>
<evidence type="ECO:0000256" key="1">
    <source>
        <dbReference type="ARBA" id="ARBA00022598"/>
    </source>
</evidence>
<evidence type="ECO:0000313" key="7">
    <source>
        <dbReference type="Proteomes" id="UP000199623"/>
    </source>
</evidence>
<name>A0A1G8CTJ8_9PSEU</name>
<evidence type="ECO:0000256" key="3">
    <source>
        <dbReference type="ARBA" id="ARBA00022840"/>
    </source>
</evidence>
<dbReference type="Gene3D" id="3.30.470.20">
    <property type="entry name" value="ATP-grasp fold, B domain"/>
    <property type="match status" value="1"/>
</dbReference>
<dbReference type="AlphaFoldDB" id="A0A1G8CTJ8"/>
<dbReference type="InterPro" id="IPR052032">
    <property type="entry name" value="ATP-dep_AA_Ligase"/>
</dbReference>
<keyword evidence="2 4" id="KW-0547">Nucleotide-binding</keyword>
<evidence type="ECO:0000259" key="5">
    <source>
        <dbReference type="PROSITE" id="PS50975"/>
    </source>
</evidence>
<dbReference type="GO" id="GO:0016874">
    <property type="term" value="F:ligase activity"/>
    <property type="evidence" value="ECO:0007669"/>
    <property type="project" value="UniProtKB-KW"/>
</dbReference>
<dbReference type="PANTHER" id="PTHR43585:SF2">
    <property type="entry name" value="ATP-GRASP ENZYME FSQD"/>
    <property type="match status" value="1"/>
</dbReference>
<evidence type="ECO:0000313" key="6">
    <source>
        <dbReference type="EMBL" id="SDH48801.1"/>
    </source>
</evidence>
<feature type="domain" description="ATP-grasp" evidence="5">
    <location>
        <begin position="119"/>
        <end position="318"/>
    </location>
</feature>
<dbReference type="PANTHER" id="PTHR43585">
    <property type="entry name" value="FUMIPYRROLE BIOSYNTHESIS PROTEIN C"/>
    <property type="match status" value="1"/>
</dbReference>
<protein>
    <submittedName>
        <fullName evidence="6">Biotin carboxylase</fullName>
    </submittedName>
</protein>
<gene>
    <name evidence="6" type="ORF">SAMN05216553_12439</name>
</gene>
<dbReference type="PROSITE" id="PS50975">
    <property type="entry name" value="ATP_GRASP"/>
    <property type="match status" value="1"/>
</dbReference>
<accession>A0A1G8CTJ8</accession>
<sequence length="412" mass="45920">MVRNVNGEVLFVESNLTGYNAIALSLAAEQGLRTHFVARDPREYVGMKPDVLSLADSVSVVDTYDVGKLLSFAQQRSVIGMVAVDDYRLIPTAVTAQQLGLPHADVNGLVQTHFKDRARVLTKGIGRTVEHAVFSPDQDEVTSSPIGYPCVVKPVDDSGSTGVRLCHDDRDFAEAVERAREVRRNLRDYLCSPHLLVEEYVPGVEYTAECMWDTVRGRWQLIGYTKKLLGPPPFPVETGAVFPYFFEPEFDRVVEETVYAWLAATGHRHGSAHVEFKVDGDSVALIEINPRLGGDQIRDLIRLTSGVDPIDLYMGLYLGRDVRVERAPRTGRYATSFYKLPARLGRVVSVRAPEGDYEGVVRSNLTTQPMDVTGVRDNDDRLGYVITTADDFDRSIRLAELFMDDVAVEYQS</sequence>
<dbReference type="GO" id="GO:0046872">
    <property type="term" value="F:metal ion binding"/>
    <property type="evidence" value="ECO:0007669"/>
    <property type="project" value="InterPro"/>
</dbReference>